<dbReference type="EMBL" id="UINC01033644">
    <property type="protein sequence ID" value="SVB23250.1"/>
    <property type="molecule type" value="Genomic_DNA"/>
</dbReference>
<accession>A0A382CB43</accession>
<proteinExistence type="predicted"/>
<gene>
    <name evidence="1" type="ORF">METZ01_LOCUS176104</name>
</gene>
<feature type="non-terminal residue" evidence="1">
    <location>
        <position position="1"/>
    </location>
</feature>
<protein>
    <submittedName>
        <fullName evidence="1">Uncharacterized protein</fullName>
    </submittedName>
</protein>
<dbReference type="AlphaFoldDB" id="A0A382CB43"/>
<organism evidence="1">
    <name type="scientific">marine metagenome</name>
    <dbReference type="NCBI Taxonomy" id="408172"/>
    <lineage>
        <taxon>unclassified sequences</taxon>
        <taxon>metagenomes</taxon>
        <taxon>ecological metagenomes</taxon>
    </lineage>
</organism>
<evidence type="ECO:0000313" key="1">
    <source>
        <dbReference type="EMBL" id="SVB23250.1"/>
    </source>
</evidence>
<feature type="non-terminal residue" evidence="1">
    <location>
        <position position="32"/>
    </location>
</feature>
<sequence length="32" mass="3632">MISFSTSFKRLMIFSLGFVILLNMLHTVKAAD</sequence>
<name>A0A382CB43_9ZZZZ</name>
<reference evidence="1" key="1">
    <citation type="submission" date="2018-05" db="EMBL/GenBank/DDBJ databases">
        <authorList>
            <person name="Lanie J.A."/>
            <person name="Ng W.-L."/>
            <person name="Kazmierczak K.M."/>
            <person name="Andrzejewski T.M."/>
            <person name="Davidsen T.M."/>
            <person name="Wayne K.J."/>
            <person name="Tettelin H."/>
            <person name="Glass J.I."/>
            <person name="Rusch D."/>
            <person name="Podicherti R."/>
            <person name="Tsui H.-C.T."/>
            <person name="Winkler M.E."/>
        </authorList>
    </citation>
    <scope>NUCLEOTIDE SEQUENCE</scope>
</reference>